<keyword evidence="2" id="KW-0472">Membrane</keyword>
<keyword evidence="2" id="KW-0812">Transmembrane</keyword>
<evidence type="ECO:0008006" key="5">
    <source>
        <dbReference type="Google" id="ProtNLM"/>
    </source>
</evidence>
<keyword evidence="4" id="KW-1185">Reference proteome</keyword>
<dbReference type="Proteomes" id="UP000326396">
    <property type="component" value="Linkage Group LG18"/>
</dbReference>
<evidence type="ECO:0000313" key="4">
    <source>
        <dbReference type="Proteomes" id="UP000326396"/>
    </source>
</evidence>
<dbReference type="EMBL" id="SZYD01000010">
    <property type="protein sequence ID" value="KAD4981962.1"/>
    <property type="molecule type" value="Genomic_DNA"/>
</dbReference>
<comment type="caution">
    <text evidence="3">The sequence shown here is derived from an EMBL/GenBank/DDBJ whole genome shotgun (WGS) entry which is preliminary data.</text>
</comment>
<feature type="region of interest" description="Disordered" evidence="1">
    <location>
        <begin position="1"/>
        <end position="54"/>
    </location>
</feature>
<proteinExistence type="predicted"/>
<evidence type="ECO:0000256" key="1">
    <source>
        <dbReference type="SAM" id="MobiDB-lite"/>
    </source>
</evidence>
<dbReference type="OrthoDB" id="660291at2759"/>
<keyword evidence="2" id="KW-1133">Transmembrane helix</keyword>
<accession>A0A5N6NNX4</accession>
<feature type="transmembrane region" description="Helical" evidence="2">
    <location>
        <begin position="145"/>
        <end position="165"/>
    </location>
</feature>
<sequence length="333" mass="36751">MRSKSNAHLRSPSSKFDPHNCVEEEDTEVIVHSKSKGKSLKVSSSSSESSNDSIEDTTRSVESWLADILYNSESSERFNSEKTATSFILMFVDASRIDQNYEGKLPPGFIKLQAGEDLKWKVNIEQHGNNFFIIGWKKVMDDIPLHLFSMVIFNFVSFSILRMVVFKPSGIQALMPLEANEKYGYDMDDFKFSLSSMKGDKGKVKFNHRFMQAVAVGDPNQGCVGVLLKEGNYPVKEVARGENASKEEVRVAEGCVKAGEAAGGLAAFVGASTGMYNGGAWSQELVAPGRLPIGVVTALMKSGERRIRMGFEEGDVNEFLVKKTVGKDPRYGL</sequence>
<evidence type="ECO:0000256" key="2">
    <source>
        <dbReference type="SAM" id="Phobius"/>
    </source>
</evidence>
<organism evidence="3 4">
    <name type="scientific">Mikania micrantha</name>
    <name type="common">bitter vine</name>
    <dbReference type="NCBI Taxonomy" id="192012"/>
    <lineage>
        <taxon>Eukaryota</taxon>
        <taxon>Viridiplantae</taxon>
        <taxon>Streptophyta</taxon>
        <taxon>Embryophyta</taxon>
        <taxon>Tracheophyta</taxon>
        <taxon>Spermatophyta</taxon>
        <taxon>Magnoliopsida</taxon>
        <taxon>eudicotyledons</taxon>
        <taxon>Gunneridae</taxon>
        <taxon>Pentapetalae</taxon>
        <taxon>asterids</taxon>
        <taxon>campanulids</taxon>
        <taxon>Asterales</taxon>
        <taxon>Asteraceae</taxon>
        <taxon>Asteroideae</taxon>
        <taxon>Heliantheae alliance</taxon>
        <taxon>Eupatorieae</taxon>
        <taxon>Mikania</taxon>
    </lineage>
</organism>
<feature type="compositionally biased region" description="Low complexity" evidence="1">
    <location>
        <begin position="40"/>
        <end position="52"/>
    </location>
</feature>
<evidence type="ECO:0000313" key="3">
    <source>
        <dbReference type="EMBL" id="KAD4981962.1"/>
    </source>
</evidence>
<gene>
    <name evidence="3" type="ORF">E3N88_18633</name>
</gene>
<protein>
    <recommendedName>
        <fullName evidence="5">TF-B3 domain-containing protein</fullName>
    </recommendedName>
</protein>
<reference evidence="3 4" key="1">
    <citation type="submission" date="2019-05" db="EMBL/GenBank/DDBJ databases">
        <title>Mikania micrantha, genome provides insights into the molecular mechanism of rapid growth.</title>
        <authorList>
            <person name="Liu B."/>
        </authorList>
    </citation>
    <scope>NUCLEOTIDE SEQUENCE [LARGE SCALE GENOMIC DNA]</scope>
    <source>
        <strain evidence="3">NLD-2019</strain>
        <tissue evidence="3">Leaf</tissue>
    </source>
</reference>
<dbReference type="AlphaFoldDB" id="A0A5N6NNX4"/>
<name>A0A5N6NNX4_9ASTR</name>